<gene>
    <name evidence="1" type="ORF">LEP1GSC062_1901</name>
</gene>
<proteinExistence type="predicted"/>
<organism evidence="1 2">
    <name type="scientific">Leptospira alexanderi serovar Manhao 3 str. L 60</name>
    <dbReference type="NCBI Taxonomy" id="1049759"/>
    <lineage>
        <taxon>Bacteria</taxon>
        <taxon>Pseudomonadati</taxon>
        <taxon>Spirochaetota</taxon>
        <taxon>Spirochaetia</taxon>
        <taxon>Leptospirales</taxon>
        <taxon>Leptospiraceae</taxon>
        <taxon>Leptospira</taxon>
    </lineage>
</organism>
<comment type="caution">
    <text evidence="1">The sequence shown here is derived from an EMBL/GenBank/DDBJ whole genome shotgun (WGS) entry which is preliminary data.</text>
</comment>
<accession>V6HUG0</accession>
<reference evidence="1" key="1">
    <citation type="submission" date="2013-05" db="EMBL/GenBank/DDBJ databases">
        <authorList>
            <person name="Harkins D.M."/>
            <person name="Durkin A.S."/>
            <person name="Brinkac L.M."/>
            <person name="Haft D.H."/>
            <person name="Selengut J.D."/>
            <person name="Sanka R."/>
            <person name="DePew J."/>
            <person name="Purushe J."/>
            <person name="Hartskeerl R.A."/>
            <person name="Ahmed A."/>
            <person name="van der Linden H."/>
            <person name="Goris M.G.A."/>
            <person name="Vinetz J.M."/>
            <person name="Sutton G.G."/>
            <person name="Nierman W.C."/>
            <person name="Fouts D.E."/>
        </authorList>
    </citation>
    <scope>NUCLEOTIDE SEQUENCE [LARGE SCALE GENOMIC DNA]</scope>
    <source>
        <strain evidence="1">L 60</strain>
    </source>
</reference>
<protein>
    <submittedName>
        <fullName evidence="1">Uncharacterized protein</fullName>
    </submittedName>
</protein>
<name>V6HUG0_9LEPT</name>
<dbReference type="EMBL" id="AHMT02000051">
    <property type="protein sequence ID" value="EQA61350.1"/>
    <property type="molecule type" value="Genomic_DNA"/>
</dbReference>
<dbReference type="Proteomes" id="UP000018747">
    <property type="component" value="Unassembled WGS sequence"/>
</dbReference>
<evidence type="ECO:0000313" key="2">
    <source>
        <dbReference type="Proteomes" id="UP000018747"/>
    </source>
</evidence>
<sequence>MPIQDWDDERSLESRVARVQAMNQFSILFGDRLKLDSF</sequence>
<evidence type="ECO:0000313" key="1">
    <source>
        <dbReference type="EMBL" id="EQA61350.1"/>
    </source>
</evidence>
<dbReference type="AlphaFoldDB" id="V6HUG0"/>
<keyword evidence="2" id="KW-1185">Reference proteome</keyword>